<feature type="compositionally biased region" description="Acidic residues" evidence="2">
    <location>
        <begin position="373"/>
        <end position="396"/>
    </location>
</feature>
<dbReference type="PANTHER" id="PTHR46306">
    <property type="entry name" value="BTB/POZ DOMAIN-CONTAINING PROTEIN 9"/>
    <property type="match status" value="1"/>
</dbReference>
<accession>A0ABR3LQQ5</accession>
<feature type="compositionally biased region" description="Polar residues" evidence="2">
    <location>
        <begin position="416"/>
        <end position="428"/>
    </location>
</feature>
<evidence type="ECO:0000313" key="4">
    <source>
        <dbReference type="EMBL" id="KAL1254775.1"/>
    </source>
</evidence>
<name>A0ABR3LQQ5_9TELE</name>
<protein>
    <recommendedName>
        <fullName evidence="1">BTB/POZ domain-containing protein 9</fullName>
    </recommendedName>
</protein>
<comment type="caution">
    <text evidence="4">The sequence shown here is derived from an EMBL/GenBank/DDBJ whole genome shotgun (WGS) entry which is preliminary data.</text>
</comment>
<feature type="compositionally biased region" description="Polar residues" evidence="2">
    <location>
        <begin position="886"/>
        <end position="932"/>
    </location>
</feature>
<proteinExistence type="predicted"/>
<evidence type="ECO:0000259" key="3">
    <source>
        <dbReference type="PROSITE" id="PS50097"/>
    </source>
</evidence>
<dbReference type="PROSITE" id="PS50097">
    <property type="entry name" value="BTB"/>
    <property type="match status" value="1"/>
</dbReference>
<feature type="compositionally biased region" description="Basic and acidic residues" evidence="2">
    <location>
        <begin position="311"/>
        <end position="322"/>
    </location>
</feature>
<feature type="region of interest" description="Disordered" evidence="2">
    <location>
        <begin position="1"/>
        <end position="28"/>
    </location>
</feature>
<feature type="region of interest" description="Disordered" evidence="2">
    <location>
        <begin position="362"/>
        <end position="499"/>
    </location>
</feature>
<feature type="region of interest" description="Disordered" evidence="2">
    <location>
        <begin position="310"/>
        <end position="349"/>
    </location>
</feature>
<dbReference type="Proteomes" id="UP001558613">
    <property type="component" value="Unassembled WGS sequence"/>
</dbReference>
<dbReference type="InterPro" id="IPR034091">
    <property type="entry name" value="BTBD9_BACK-like_dom"/>
</dbReference>
<dbReference type="Pfam" id="PF07707">
    <property type="entry name" value="BACK"/>
    <property type="match status" value="1"/>
</dbReference>
<dbReference type="CDD" id="cd18287">
    <property type="entry name" value="BTB_POZ_BTBD9"/>
    <property type="match status" value="1"/>
</dbReference>
<dbReference type="InterPro" id="IPR052407">
    <property type="entry name" value="BTB_POZ_domain_cont_9"/>
</dbReference>
<evidence type="ECO:0000313" key="5">
    <source>
        <dbReference type="Proteomes" id="UP001558613"/>
    </source>
</evidence>
<dbReference type="Gene3D" id="2.60.120.260">
    <property type="entry name" value="Galactose-binding domain-like"/>
    <property type="match status" value="2"/>
</dbReference>
<feature type="domain" description="BTB" evidence="3">
    <location>
        <begin position="1013"/>
        <end position="1081"/>
    </location>
</feature>
<feature type="compositionally biased region" description="Polar residues" evidence="2">
    <location>
        <begin position="571"/>
        <end position="583"/>
    </location>
</feature>
<dbReference type="InterPro" id="IPR011333">
    <property type="entry name" value="SKP1/BTB/POZ_sf"/>
</dbReference>
<dbReference type="InterPro" id="IPR000210">
    <property type="entry name" value="BTB/POZ_dom"/>
</dbReference>
<dbReference type="SUPFAM" id="SSF49785">
    <property type="entry name" value="Galactose-binding domain-like"/>
    <property type="match status" value="2"/>
</dbReference>
<feature type="compositionally biased region" description="Polar residues" evidence="2">
    <location>
        <begin position="483"/>
        <end position="493"/>
    </location>
</feature>
<evidence type="ECO:0000256" key="2">
    <source>
        <dbReference type="SAM" id="MobiDB-lite"/>
    </source>
</evidence>
<dbReference type="SMART" id="SM00225">
    <property type="entry name" value="BTB"/>
    <property type="match status" value="1"/>
</dbReference>
<feature type="region of interest" description="Disordered" evidence="2">
    <location>
        <begin position="1539"/>
        <end position="1560"/>
    </location>
</feature>
<dbReference type="PANTHER" id="PTHR46306:SF1">
    <property type="entry name" value="BTB_POZ DOMAIN-CONTAINING PROTEIN 9"/>
    <property type="match status" value="1"/>
</dbReference>
<dbReference type="InterPro" id="IPR011705">
    <property type="entry name" value="BACK"/>
</dbReference>
<dbReference type="EMBL" id="JAYMGO010000020">
    <property type="protein sequence ID" value="KAL1254775.1"/>
    <property type="molecule type" value="Genomic_DNA"/>
</dbReference>
<organism evidence="4 5">
    <name type="scientific">Cirrhinus molitorella</name>
    <name type="common">mud carp</name>
    <dbReference type="NCBI Taxonomy" id="172907"/>
    <lineage>
        <taxon>Eukaryota</taxon>
        <taxon>Metazoa</taxon>
        <taxon>Chordata</taxon>
        <taxon>Craniata</taxon>
        <taxon>Vertebrata</taxon>
        <taxon>Euteleostomi</taxon>
        <taxon>Actinopterygii</taxon>
        <taxon>Neopterygii</taxon>
        <taxon>Teleostei</taxon>
        <taxon>Ostariophysi</taxon>
        <taxon>Cypriniformes</taxon>
        <taxon>Cyprinidae</taxon>
        <taxon>Labeoninae</taxon>
        <taxon>Labeonini</taxon>
        <taxon>Cirrhinus</taxon>
    </lineage>
</organism>
<dbReference type="InterPro" id="IPR000421">
    <property type="entry name" value="FA58C"/>
</dbReference>
<dbReference type="Pfam" id="PF15449">
    <property type="entry name" value="Retinal"/>
    <property type="match status" value="1"/>
</dbReference>
<sequence>MGCSPSKGQLFSKKAIQSESPENKKNADLLSDGAQLLIKAEISTASEGLAATEIPENEKYVQGKRSSVVDVVCDATVTVKEDDPEKLLDVVRSQDGQEGLLENQKEGTEEIRTKVKQGKRRKQRKHRVRKNSYAQSKAEFILKAHQAAYAYLNPSISKYESLLGLLSQAAQTHLSVQTTVASVVLHYEEINQALEEMASEGEQLLREHGHNMKWPASLKDYPPTTTKPSDDLNFSQLPSELLQQMLLHSSAKMISVGDSVKCLSDSALQELADYYGSLSQLLGEKLLAKHAAEERLKLVLSHVEAAALRKPGPEDSALHSEDSGIGADNECQNGSERLRRNRGSSGSGANAGIISVLTTSCSPDQPFLNANEEVTDDDDEDDDDDDDEDEDADLENEVSGKDEQGRLKGIMCGSSEPDSTHPSVLSSLQKHDQVKSTNLKRKTRRPKTADNTFQVKLKYRHLRGPKRSQSAECLCSKAEGSDPNPQQVNPRNKQTPHWRRKNYLPEEIAHGGHVWPKIRRGSSGGQCAARYYGLQYGSKGPFGAKPPNSPPTFTPEPPGRNAVKRLINTFSQGVEDNSRQSPLDQKPTRVRGSKKCTLPLLQNSRAALTTSGNIKNSIYPLEPRLADKPEQLDIDSLPPPPPEMLMDNSFENSSGLPTEEGTHDLHCRRQRLRTSTQRETVLSNRASMQRGSMSFSATHPVRQDALPGSCIEEEYKKVTELDSERDAAHTLNPKFQKVVHLPAESSGKTAPANAGLRSSTPYQECENHNEGETATMQAKCFPPTTPPVSRTRLPPSCPTVYHTVPSPPSTSCPQSGKWTPSATSRCAMAEENSLSASGSQSFVEARAVFCQENRSLSQTLTRSCTSTLPRPWGEPARGRLPTTRLQTSLMGHSPSGQRSSHSEQAQSLPNAKQQQGQDNDVTSLTSEGTNTAPMRADDSGADSQPSAAVNANAHSGFVEERGLESGAPSDARACEAMSSNSHPLRPLSSVSEIDHVHLLSEQLGSLVSGQEYSDVTFVVEQKRFPAHRVILAARCHYFRALLYGGMKESQPQAEVRLEDTRAEAFGMLLQYLYTGRASLSAAREEVLLDFLGLANRYGLQLLEDSTSEFLRTVLNTHNVCLVFDVATLYSLNALAAACCSYMDRHAPDVLLSDGFMTLSKTALLTVVQRDSFASSEREIFQALSRWCRQNGDGTATQEVMSAVRLPLMTLTEMLNVVRPSGLVSPDDLLDAIKVRSESRDMDLNYRGMLIPEENIATMKHGAQVVKGELKSALLDGDTQNYDLDHGFSRHPIEEDGRAGIQVKLGQAFIINHIRILLWDRDSRSYSYYIEVSMDELDWVRVVDHSKFLCRSWQNLYFSPRVCRYVRIVGTHNTVNKVFHLVAFECMFTSRSFTLEKGIVVPSENVATVSGCASVIEGVSRSRNALLNGDTRNYDWDSGYTCHQLGSGAIVIQLAQPYVISSLRLLLWDCDERSYSYYIEVSTNQQQWTKVVDRTKVACRSWQTLTFEKHAASFVRIVGTQNTANEVFHCVHFECPSQLEGEGGPGPAPSHQTSPSRAQPS</sequence>
<gene>
    <name evidence="4" type="ORF">QQF64_017004</name>
</gene>
<feature type="region of interest" description="Disordered" evidence="2">
    <location>
        <begin position="886"/>
        <end position="948"/>
    </location>
</feature>
<keyword evidence="5" id="KW-1185">Reference proteome</keyword>
<dbReference type="CDD" id="cd14822">
    <property type="entry name" value="BACK_BTBD9"/>
    <property type="match status" value="1"/>
</dbReference>
<dbReference type="InterPro" id="IPR008979">
    <property type="entry name" value="Galactose-bd-like_sf"/>
</dbReference>
<feature type="region of interest" description="Disordered" evidence="2">
    <location>
        <begin position="860"/>
        <end position="879"/>
    </location>
</feature>
<dbReference type="Gene3D" id="3.30.710.10">
    <property type="entry name" value="Potassium Channel Kv1.1, Chain A"/>
    <property type="match status" value="1"/>
</dbReference>
<dbReference type="InterPro" id="IPR029352">
    <property type="entry name" value="PCARE"/>
</dbReference>
<reference evidence="4 5" key="1">
    <citation type="submission" date="2023-09" db="EMBL/GenBank/DDBJ databases">
        <authorList>
            <person name="Wang M."/>
        </authorList>
    </citation>
    <scope>NUCLEOTIDE SEQUENCE [LARGE SCALE GENOMIC DNA]</scope>
    <source>
        <strain evidence="4">GT-2023</strain>
        <tissue evidence="4">Liver</tissue>
    </source>
</reference>
<feature type="compositionally biased region" description="Basic residues" evidence="2">
    <location>
        <begin position="457"/>
        <end position="466"/>
    </location>
</feature>
<feature type="region of interest" description="Disordered" evidence="2">
    <location>
        <begin position="571"/>
        <end position="592"/>
    </location>
</feature>
<dbReference type="Pfam" id="PF00754">
    <property type="entry name" value="F5_F8_type_C"/>
    <property type="match status" value="2"/>
</dbReference>
<dbReference type="SUPFAM" id="SSF54695">
    <property type="entry name" value="POZ domain"/>
    <property type="match status" value="1"/>
</dbReference>
<dbReference type="Gene3D" id="1.25.40.420">
    <property type="match status" value="1"/>
</dbReference>
<evidence type="ECO:0000256" key="1">
    <source>
        <dbReference type="ARBA" id="ARBA00020216"/>
    </source>
</evidence>
<dbReference type="SMART" id="SM00875">
    <property type="entry name" value="BACK"/>
    <property type="match status" value="1"/>
</dbReference>
<dbReference type="Pfam" id="PF00651">
    <property type="entry name" value="BTB"/>
    <property type="match status" value="1"/>
</dbReference>
<feature type="compositionally biased region" description="Polar residues" evidence="2">
    <location>
        <begin position="1549"/>
        <end position="1560"/>
    </location>
</feature>
<feature type="region of interest" description="Disordered" evidence="2">
    <location>
        <begin position="745"/>
        <end position="766"/>
    </location>
</feature>